<proteinExistence type="predicted"/>
<dbReference type="AlphaFoldDB" id="A0A1H1JM45"/>
<protein>
    <submittedName>
        <fullName evidence="1">Uncharacterized protein</fullName>
    </submittedName>
</protein>
<organism evidence="1 2">
    <name type="scientific">Paraburkholderia fungorum</name>
    <dbReference type="NCBI Taxonomy" id="134537"/>
    <lineage>
        <taxon>Bacteria</taxon>
        <taxon>Pseudomonadati</taxon>
        <taxon>Pseudomonadota</taxon>
        <taxon>Betaproteobacteria</taxon>
        <taxon>Burkholderiales</taxon>
        <taxon>Burkholderiaceae</taxon>
        <taxon>Paraburkholderia</taxon>
    </lineage>
</organism>
<name>A0A1H1JM45_9BURK</name>
<gene>
    <name evidence="1" type="ORF">SAMN05443245_6684</name>
</gene>
<keyword evidence="2" id="KW-1185">Reference proteome</keyword>
<dbReference type="Proteomes" id="UP000183487">
    <property type="component" value="Unassembled WGS sequence"/>
</dbReference>
<evidence type="ECO:0000313" key="1">
    <source>
        <dbReference type="EMBL" id="SDR50507.1"/>
    </source>
</evidence>
<reference evidence="2" key="1">
    <citation type="submission" date="2016-10" db="EMBL/GenBank/DDBJ databases">
        <authorList>
            <person name="Varghese N."/>
        </authorList>
    </citation>
    <scope>NUCLEOTIDE SEQUENCE [LARGE SCALE GENOMIC DNA]</scope>
    <source>
        <strain evidence="2">GAS106B</strain>
    </source>
</reference>
<evidence type="ECO:0000313" key="2">
    <source>
        <dbReference type="Proteomes" id="UP000183487"/>
    </source>
</evidence>
<dbReference type="EMBL" id="FNKP01000003">
    <property type="protein sequence ID" value="SDR50507.1"/>
    <property type="molecule type" value="Genomic_DNA"/>
</dbReference>
<accession>A0A1H1JM45</accession>
<sequence length="38" mass="4405">MLIHREARVKSYAMTLKYPLPGRDLMSLQVPSCITDRN</sequence>